<protein>
    <submittedName>
        <fullName evidence="2">Uncharacterized protein</fullName>
    </submittedName>
</protein>
<dbReference type="EMBL" id="MLAK01000314">
    <property type="protein sequence ID" value="OHT14815.1"/>
    <property type="molecule type" value="Genomic_DNA"/>
</dbReference>
<feature type="region of interest" description="Disordered" evidence="1">
    <location>
        <begin position="291"/>
        <end position="316"/>
    </location>
</feature>
<reference evidence="2" key="1">
    <citation type="submission" date="2016-10" db="EMBL/GenBank/DDBJ databases">
        <authorList>
            <person name="Benchimol M."/>
            <person name="Almeida L.G."/>
            <person name="Vasconcelos A.T."/>
            <person name="Perreira-Neves A."/>
            <person name="Rosa I.A."/>
            <person name="Tasca T."/>
            <person name="Bogo M.R."/>
            <person name="de Souza W."/>
        </authorList>
    </citation>
    <scope>NUCLEOTIDE SEQUENCE [LARGE SCALE GENOMIC DNA]</scope>
    <source>
        <strain evidence="2">K</strain>
    </source>
</reference>
<dbReference type="GeneID" id="94832699"/>
<evidence type="ECO:0000313" key="2">
    <source>
        <dbReference type="EMBL" id="OHT14815.1"/>
    </source>
</evidence>
<dbReference type="RefSeq" id="XP_068367951.1">
    <property type="nucleotide sequence ID" value="XM_068497995.1"/>
</dbReference>
<keyword evidence="3" id="KW-1185">Reference proteome</keyword>
<sequence>MSKFHEKKAGQLRYAGIPWVTIHTPIYSRTPITSGNVTPNQRSFKELPKIETPTKPLFNNTSTSFSDAEERIIRIATTDEIDGVPLQRSPSRLQQIQIVQQELHPEFILGKTNTNTNSNTSPENSPRDEDVESVISYNEDIEPIGADDGNDFSTSSRSKSYMGSNYLGSGQITNEEIQKHIWDYCKKTGPSEAGRKISAYHANILGAGDGCMAARITTSFGMRKKMKAIGTYSGVELEKKQFHCRPSMLSVQNKQRLESSVSAMKYAKYIQKGNKELPEFLDGLDFSNAKIQNPRKKSARTQPVSPRSNIYHRHHL</sequence>
<dbReference type="Proteomes" id="UP000179807">
    <property type="component" value="Unassembled WGS sequence"/>
</dbReference>
<evidence type="ECO:0000256" key="1">
    <source>
        <dbReference type="SAM" id="MobiDB-lite"/>
    </source>
</evidence>
<organism evidence="2 3">
    <name type="scientific">Tritrichomonas foetus</name>
    <dbReference type="NCBI Taxonomy" id="1144522"/>
    <lineage>
        <taxon>Eukaryota</taxon>
        <taxon>Metamonada</taxon>
        <taxon>Parabasalia</taxon>
        <taxon>Tritrichomonadida</taxon>
        <taxon>Tritrichomonadidae</taxon>
        <taxon>Tritrichomonas</taxon>
    </lineage>
</organism>
<evidence type="ECO:0000313" key="3">
    <source>
        <dbReference type="Proteomes" id="UP000179807"/>
    </source>
</evidence>
<dbReference type="AlphaFoldDB" id="A0A1J4KU71"/>
<name>A0A1J4KU71_9EUKA</name>
<feature type="region of interest" description="Disordered" evidence="1">
    <location>
        <begin position="110"/>
        <end position="131"/>
    </location>
</feature>
<accession>A0A1J4KU71</accession>
<gene>
    <name evidence="2" type="ORF">TRFO_14742</name>
</gene>
<dbReference type="VEuPathDB" id="TrichDB:TRFO_14742"/>
<proteinExistence type="predicted"/>
<comment type="caution">
    <text evidence="2">The sequence shown here is derived from an EMBL/GenBank/DDBJ whole genome shotgun (WGS) entry which is preliminary data.</text>
</comment>
<feature type="compositionally biased region" description="Low complexity" evidence="1">
    <location>
        <begin position="112"/>
        <end position="121"/>
    </location>
</feature>